<dbReference type="SUPFAM" id="SSF50156">
    <property type="entry name" value="PDZ domain-like"/>
    <property type="match status" value="1"/>
</dbReference>
<dbReference type="Proteomes" id="UP000199305">
    <property type="component" value="Unassembled WGS sequence"/>
</dbReference>
<dbReference type="InterPro" id="IPR043504">
    <property type="entry name" value="Peptidase_S1_PA_chymotrypsin"/>
</dbReference>
<proteinExistence type="inferred from homology"/>
<dbReference type="EMBL" id="FNFH01000002">
    <property type="protein sequence ID" value="SDJ89120.1"/>
    <property type="molecule type" value="Genomic_DNA"/>
</dbReference>
<dbReference type="PROSITE" id="PS50106">
    <property type="entry name" value="PDZ"/>
    <property type="match status" value="1"/>
</dbReference>
<evidence type="ECO:0000256" key="5">
    <source>
        <dbReference type="SAM" id="SignalP"/>
    </source>
</evidence>
<dbReference type="Pfam" id="PF13180">
    <property type="entry name" value="PDZ_2"/>
    <property type="match status" value="1"/>
</dbReference>
<keyword evidence="2" id="KW-0645">Protease</keyword>
<sequence length="351" mass="37809">MNRLAATLFAIPLLLLSTLAGAESLLPDFSTDDEKNTMEVFNFASPSVVYVTNETLVRDRWSLRMHSVPKGAGSGFIWDRQGHVVTNFHVIEGARKVTITLQDRSEWPAELVGSAPEKDLAVLRINAPQELLVPLVPGTSRELSVGRKVLAIGNPFGLDTTLTTGVVSALGREIHAANNRTIRNVIQTDAAINPGNSGGPLLNSRGELIGVNTAIYSPSGASVGIGFAIPVDTVKKIVPQLIAHGRLVRPVLGIESAPDQWAIRLGVEGVAVLRTAPGMPAEEAGLRGVFRTERGGWQLGDVIIAVDDDPVRNYDDLMNALEKHRAGDQVRLEFLRDGQEQQTYITLAAPE</sequence>
<dbReference type="PRINTS" id="PR00834">
    <property type="entry name" value="PROTEASES2C"/>
</dbReference>
<evidence type="ECO:0000313" key="7">
    <source>
        <dbReference type="EMBL" id="SDJ89120.1"/>
    </source>
</evidence>
<dbReference type="InterPro" id="IPR051201">
    <property type="entry name" value="Chloro_Bact_Ser_Proteases"/>
</dbReference>
<dbReference type="PANTHER" id="PTHR43343">
    <property type="entry name" value="PEPTIDASE S12"/>
    <property type="match status" value="1"/>
</dbReference>
<evidence type="ECO:0000313" key="8">
    <source>
        <dbReference type="Proteomes" id="UP000199305"/>
    </source>
</evidence>
<protein>
    <submittedName>
        <fullName evidence="7">DegP2 peptidase. Serine peptidase. MEROPS family S01B</fullName>
    </submittedName>
</protein>
<reference evidence="8" key="1">
    <citation type="submission" date="2016-10" db="EMBL/GenBank/DDBJ databases">
        <authorList>
            <person name="Varghese N."/>
            <person name="Submissions S."/>
        </authorList>
    </citation>
    <scope>NUCLEOTIDE SEQUENCE [LARGE SCALE GENOMIC DNA]</scope>
    <source>
        <strain evidence="8">CGMCC 1.10658</strain>
    </source>
</reference>
<dbReference type="Pfam" id="PF13365">
    <property type="entry name" value="Trypsin_2"/>
    <property type="match status" value="1"/>
</dbReference>
<dbReference type="Gene3D" id="2.30.42.10">
    <property type="match status" value="1"/>
</dbReference>
<evidence type="ECO:0000256" key="2">
    <source>
        <dbReference type="ARBA" id="ARBA00022670"/>
    </source>
</evidence>
<dbReference type="InterPro" id="IPR036034">
    <property type="entry name" value="PDZ_sf"/>
</dbReference>
<keyword evidence="4" id="KW-0720">Serine protease</keyword>
<feature type="domain" description="PDZ" evidence="6">
    <location>
        <begin position="241"/>
        <end position="338"/>
    </location>
</feature>
<evidence type="ECO:0000256" key="1">
    <source>
        <dbReference type="ARBA" id="ARBA00010541"/>
    </source>
</evidence>
<evidence type="ECO:0000259" key="6">
    <source>
        <dbReference type="PROSITE" id="PS50106"/>
    </source>
</evidence>
<dbReference type="OrthoDB" id="9758917at2"/>
<keyword evidence="8" id="KW-1185">Reference proteome</keyword>
<gene>
    <name evidence="7" type="ORF">SAMN05216212_1070</name>
</gene>
<feature type="signal peptide" evidence="5">
    <location>
        <begin position="1"/>
        <end position="22"/>
    </location>
</feature>
<dbReference type="InterPro" id="IPR001940">
    <property type="entry name" value="Peptidase_S1C"/>
</dbReference>
<evidence type="ECO:0000256" key="3">
    <source>
        <dbReference type="ARBA" id="ARBA00022801"/>
    </source>
</evidence>
<feature type="chain" id="PRO_5011695804" evidence="5">
    <location>
        <begin position="23"/>
        <end position="351"/>
    </location>
</feature>
<comment type="similarity">
    <text evidence="1">Belongs to the peptidase S1C family.</text>
</comment>
<organism evidence="7 8">
    <name type="scientific">Microbulbifer yueqingensis</name>
    <dbReference type="NCBI Taxonomy" id="658219"/>
    <lineage>
        <taxon>Bacteria</taxon>
        <taxon>Pseudomonadati</taxon>
        <taxon>Pseudomonadota</taxon>
        <taxon>Gammaproteobacteria</taxon>
        <taxon>Cellvibrionales</taxon>
        <taxon>Microbulbiferaceae</taxon>
        <taxon>Microbulbifer</taxon>
    </lineage>
</organism>
<dbReference type="AlphaFoldDB" id="A0A1G8XH85"/>
<keyword evidence="3" id="KW-0378">Hydrolase</keyword>
<dbReference type="Gene3D" id="2.40.10.10">
    <property type="entry name" value="Trypsin-like serine proteases"/>
    <property type="match status" value="2"/>
</dbReference>
<dbReference type="STRING" id="658219.SAMN05216212_1070"/>
<dbReference type="InterPro" id="IPR001478">
    <property type="entry name" value="PDZ"/>
</dbReference>
<name>A0A1G8XH85_9GAMM</name>
<dbReference type="SMART" id="SM00228">
    <property type="entry name" value="PDZ"/>
    <property type="match status" value="1"/>
</dbReference>
<dbReference type="GO" id="GO:0004252">
    <property type="term" value="F:serine-type endopeptidase activity"/>
    <property type="evidence" value="ECO:0007669"/>
    <property type="project" value="InterPro"/>
</dbReference>
<dbReference type="PANTHER" id="PTHR43343:SF3">
    <property type="entry name" value="PROTEASE DO-LIKE 8, CHLOROPLASTIC"/>
    <property type="match status" value="1"/>
</dbReference>
<dbReference type="InterPro" id="IPR009003">
    <property type="entry name" value="Peptidase_S1_PA"/>
</dbReference>
<dbReference type="SUPFAM" id="SSF50494">
    <property type="entry name" value="Trypsin-like serine proteases"/>
    <property type="match status" value="1"/>
</dbReference>
<evidence type="ECO:0000256" key="4">
    <source>
        <dbReference type="ARBA" id="ARBA00022825"/>
    </source>
</evidence>
<accession>A0A1G8XH85</accession>
<dbReference type="FunFam" id="2.40.10.10:FF:000001">
    <property type="entry name" value="Periplasmic serine protease DegS"/>
    <property type="match status" value="1"/>
</dbReference>
<dbReference type="RefSeq" id="WP_091509634.1">
    <property type="nucleotide sequence ID" value="NZ_FNFH01000002.1"/>
</dbReference>
<keyword evidence="5" id="KW-0732">Signal</keyword>
<dbReference type="GO" id="GO:0006508">
    <property type="term" value="P:proteolysis"/>
    <property type="evidence" value="ECO:0007669"/>
    <property type="project" value="UniProtKB-KW"/>
</dbReference>